<evidence type="ECO:0000259" key="1">
    <source>
        <dbReference type="Pfam" id="PF17921"/>
    </source>
</evidence>
<dbReference type="Gene3D" id="3.30.420.10">
    <property type="entry name" value="Ribonuclease H-like superfamily/Ribonuclease H"/>
    <property type="match status" value="1"/>
</dbReference>
<dbReference type="InterPro" id="IPR036397">
    <property type="entry name" value="RNaseH_sf"/>
</dbReference>
<accession>A0A8T0E8Z7</accession>
<sequence>MLNSGLYVDDLYFGSDSVMEAFALSSDAVTILRSGGFNLRKLRYNNSELRALWIKNGFCESEEGFELKVLGLNWNPDKDVLSLEVKSLVDSLGGLNNTKRCVLQTAARIFDPVGLIVPFVVRIKCFLQEICERGLLRVGGRIGNSSFPASVKHLLILPKQHPVTTMIIRLYHLNYLHAGIQSVHSAIRQVYWILGARSSIKKIVRNCLICARFHGEFSKQIIADLPASRVIPGRAFLRAGIDFCGPFLIPPRRGRCVRSVKMYVCVFVCFITKAVHLELISDLSTDAFLHLSSASLDAEGNPPRYSVTVGPISSGLNMC</sequence>
<evidence type="ECO:0000313" key="3">
    <source>
        <dbReference type="Proteomes" id="UP000807504"/>
    </source>
</evidence>
<dbReference type="EMBL" id="JABXBU010002230">
    <property type="protein sequence ID" value="KAF8768309.1"/>
    <property type="molecule type" value="Genomic_DNA"/>
</dbReference>
<dbReference type="Pfam" id="PF17921">
    <property type="entry name" value="Integrase_H2C2"/>
    <property type="match status" value="1"/>
</dbReference>
<keyword evidence="3" id="KW-1185">Reference proteome</keyword>
<dbReference type="PANTHER" id="PTHR47331:SF1">
    <property type="entry name" value="GAG-LIKE PROTEIN"/>
    <property type="match status" value="1"/>
</dbReference>
<dbReference type="InterPro" id="IPR041588">
    <property type="entry name" value="Integrase_H2C2"/>
</dbReference>
<reference evidence="2" key="1">
    <citation type="journal article" date="2020" name="bioRxiv">
        <title>Chromosome-level reference genome of the European wasp spider Argiope bruennichi: a resource for studies on range expansion and evolutionary adaptation.</title>
        <authorList>
            <person name="Sheffer M.M."/>
            <person name="Hoppe A."/>
            <person name="Krehenwinkel H."/>
            <person name="Uhl G."/>
            <person name="Kuss A.W."/>
            <person name="Jensen L."/>
            <person name="Jensen C."/>
            <person name="Gillespie R.G."/>
            <person name="Hoff K.J."/>
            <person name="Prost S."/>
        </authorList>
    </citation>
    <scope>NUCLEOTIDE SEQUENCE</scope>
</reference>
<reference evidence="2" key="2">
    <citation type="submission" date="2020-06" db="EMBL/GenBank/DDBJ databases">
        <authorList>
            <person name="Sheffer M."/>
        </authorList>
    </citation>
    <scope>NUCLEOTIDE SEQUENCE</scope>
</reference>
<proteinExistence type="predicted"/>
<name>A0A8T0E8Z7_ARGBR</name>
<dbReference type="Gene3D" id="1.10.340.70">
    <property type="match status" value="1"/>
</dbReference>
<dbReference type="AlphaFoldDB" id="A0A8T0E8Z7"/>
<feature type="domain" description="Integrase zinc-binding" evidence="1">
    <location>
        <begin position="164"/>
        <end position="213"/>
    </location>
</feature>
<comment type="caution">
    <text evidence="2">The sequence shown here is derived from an EMBL/GenBank/DDBJ whole genome shotgun (WGS) entry which is preliminary data.</text>
</comment>
<dbReference type="PANTHER" id="PTHR47331">
    <property type="entry name" value="PHD-TYPE DOMAIN-CONTAINING PROTEIN"/>
    <property type="match status" value="1"/>
</dbReference>
<dbReference type="InterPro" id="IPR008042">
    <property type="entry name" value="Retrotrans_Pao"/>
</dbReference>
<dbReference type="Proteomes" id="UP000807504">
    <property type="component" value="Unassembled WGS sequence"/>
</dbReference>
<protein>
    <recommendedName>
        <fullName evidence="1">Integrase zinc-binding domain-containing protein</fullName>
    </recommendedName>
</protein>
<evidence type="ECO:0000313" key="2">
    <source>
        <dbReference type="EMBL" id="KAF8768309.1"/>
    </source>
</evidence>
<dbReference type="Pfam" id="PF05380">
    <property type="entry name" value="Peptidase_A17"/>
    <property type="match status" value="1"/>
</dbReference>
<gene>
    <name evidence="2" type="ORF">HNY73_021144</name>
</gene>
<dbReference type="GO" id="GO:0003676">
    <property type="term" value="F:nucleic acid binding"/>
    <property type="evidence" value="ECO:0007669"/>
    <property type="project" value="InterPro"/>
</dbReference>
<organism evidence="2 3">
    <name type="scientific">Argiope bruennichi</name>
    <name type="common">Wasp spider</name>
    <name type="synonym">Aranea bruennichi</name>
    <dbReference type="NCBI Taxonomy" id="94029"/>
    <lineage>
        <taxon>Eukaryota</taxon>
        <taxon>Metazoa</taxon>
        <taxon>Ecdysozoa</taxon>
        <taxon>Arthropoda</taxon>
        <taxon>Chelicerata</taxon>
        <taxon>Arachnida</taxon>
        <taxon>Araneae</taxon>
        <taxon>Araneomorphae</taxon>
        <taxon>Entelegynae</taxon>
        <taxon>Araneoidea</taxon>
        <taxon>Araneidae</taxon>
        <taxon>Argiope</taxon>
    </lineage>
</organism>